<dbReference type="STRING" id="134601.AFA91_20330"/>
<dbReference type="InterPro" id="IPR051121">
    <property type="entry name" value="FAH"/>
</dbReference>
<dbReference type="AlphaFoldDB" id="A0A0K0X8W9"/>
<dbReference type="InterPro" id="IPR036663">
    <property type="entry name" value="Fumarylacetoacetase_C_sf"/>
</dbReference>
<protein>
    <submittedName>
        <fullName evidence="4">Fumarylacetoacetate hydrolase</fullName>
    </submittedName>
</protein>
<evidence type="ECO:0000313" key="5">
    <source>
        <dbReference type="Proteomes" id="UP000062255"/>
    </source>
</evidence>
<name>A0A0K0X8W9_MYCGD</name>
<dbReference type="PANTHER" id="PTHR42796:SF4">
    <property type="entry name" value="FUMARYLACETOACETATE HYDROLASE DOMAIN-CONTAINING PROTEIN 2A"/>
    <property type="match status" value="1"/>
</dbReference>
<dbReference type="Gene3D" id="3.90.850.10">
    <property type="entry name" value="Fumarylacetoacetase-like, C-terminal domain"/>
    <property type="match status" value="1"/>
</dbReference>
<dbReference type="FunFam" id="3.90.850.10:FF:000002">
    <property type="entry name" value="2-hydroxyhepta-2,4-diene-1,7-dioate isomerase"/>
    <property type="match status" value="1"/>
</dbReference>
<dbReference type="EMBL" id="CP012150">
    <property type="protein sequence ID" value="AKS33843.1"/>
    <property type="molecule type" value="Genomic_DNA"/>
</dbReference>
<dbReference type="OrthoDB" id="9805307at2"/>
<dbReference type="SUPFAM" id="SSF56529">
    <property type="entry name" value="FAH"/>
    <property type="match status" value="1"/>
</dbReference>
<sequence>MKIASIGGRLSLVTGSGVAVDVHKSSGGRFGADPQSVYERWDEFTTWAATADLSDHVEFAETDLGAPVPAPRQVFAIGLNYRDHADESGFTVPEAPTVFTKFATSLSGPVSTVTLPDGGNTDWEVEVVVVIGRTASRVRESEAWHYVAGLTVGQDLSERKAQFVGPVPQFSLGKSFPGFSPTGPWVVTLDELPDPSDLELGCTLNGEQMQLGRTRDLVFSIPTLIAYLTTIVTLLPGDLIFTGTPSGVGIGRDPKLFLQHGDKLVSWVEGIGTLTQNFVHA</sequence>
<evidence type="ECO:0000313" key="4">
    <source>
        <dbReference type="EMBL" id="AKS33843.1"/>
    </source>
</evidence>
<dbReference type="GO" id="GO:0016787">
    <property type="term" value="F:hydrolase activity"/>
    <property type="evidence" value="ECO:0007669"/>
    <property type="project" value="UniProtKB-KW"/>
</dbReference>
<dbReference type="KEGG" id="mgo:AFA91_20330"/>
<dbReference type="Proteomes" id="UP000062255">
    <property type="component" value="Chromosome"/>
</dbReference>
<dbReference type="GO" id="GO:0016853">
    <property type="term" value="F:isomerase activity"/>
    <property type="evidence" value="ECO:0007669"/>
    <property type="project" value="UniProtKB-ARBA"/>
</dbReference>
<dbReference type="Pfam" id="PF01557">
    <property type="entry name" value="FAA_hydrolase"/>
    <property type="match status" value="1"/>
</dbReference>
<evidence type="ECO:0000259" key="3">
    <source>
        <dbReference type="Pfam" id="PF01557"/>
    </source>
</evidence>
<dbReference type="RefSeq" id="WP_049746290.1">
    <property type="nucleotide sequence ID" value="NZ_CP012150.1"/>
</dbReference>
<dbReference type="GO" id="GO:0019752">
    <property type="term" value="P:carboxylic acid metabolic process"/>
    <property type="evidence" value="ECO:0007669"/>
    <property type="project" value="UniProtKB-ARBA"/>
</dbReference>
<proteinExistence type="inferred from homology"/>
<dbReference type="PATRIC" id="fig|134601.6.peg.4204"/>
<reference evidence="4 5" key="1">
    <citation type="submission" date="2015-07" db="EMBL/GenBank/DDBJ databases">
        <title>Complete genome sequence of Mycobacterium goodii X7B, a facultative thermophilic biodesulfurizing bacterium.</title>
        <authorList>
            <person name="Yu B."/>
            <person name="Li F."/>
            <person name="Xu P."/>
        </authorList>
    </citation>
    <scope>NUCLEOTIDE SEQUENCE [LARGE SCALE GENOMIC DNA]</scope>
    <source>
        <strain evidence="4 5">X7B</strain>
    </source>
</reference>
<dbReference type="PANTHER" id="PTHR42796">
    <property type="entry name" value="FUMARYLACETOACETATE HYDROLASE DOMAIN-CONTAINING PROTEIN 2A-RELATED"/>
    <property type="match status" value="1"/>
</dbReference>
<keyword evidence="2" id="KW-0479">Metal-binding</keyword>
<keyword evidence="4" id="KW-0378">Hydrolase</keyword>
<evidence type="ECO:0000256" key="2">
    <source>
        <dbReference type="ARBA" id="ARBA00022723"/>
    </source>
</evidence>
<gene>
    <name evidence="4" type="ORF">AFA91_20330</name>
</gene>
<feature type="domain" description="Fumarylacetoacetase-like C-terminal" evidence="3">
    <location>
        <begin position="74"/>
        <end position="278"/>
    </location>
</feature>
<dbReference type="InterPro" id="IPR011234">
    <property type="entry name" value="Fumarylacetoacetase-like_C"/>
</dbReference>
<comment type="similarity">
    <text evidence="1">Belongs to the FAH family.</text>
</comment>
<dbReference type="GO" id="GO:0046872">
    <property type="term" value="F:metal ion binding"/>
    <property type="evidence" value="ECO:0007669"/>
    <property type="project" value="UniProtKB-KW"/>
</dbReference>
<accession>A0A0K0X8W9</accession>
<evidence type="ECO:0000256" key="1">
    <source>
        <dbReference type="ARBA" id="ARBA00010211"/>
    </source>
</evidence>
<organism evidence="4 5">
    <name type="scientific">Mycolicibacterium goodii</name>
    <name type="common">Mycobacterium goodii</name>
    <dbReference type="NCBI Taxonomy" id="134601"/>
    <lineage>
        <taxon>Bacteria</taxon>
        <taxon>Bacillati</taxon>
        <taxon>Actinomycetota</taxon>
        <taxon>Actinomycetes</taxon>
        <taxon>Mycobacteriales</taxon>
        <taxon>Mycobacteriaceae</taxon>
        <taxon>Mycolicibacterium</taxon>
    </lineage>
</organism>